<proteinExistence type="inferred from homology"/>
<accession>A0A0C2VF13</accession>
<dbReference type="PATRIC" id="fig|889306.3.peg.3828"/>
<dbReference type="EMBL" id="JXRP01000022">
    <property type="protein sequence ID" value="KIL42588.1"/>
    <property type="molecule type" value="Genomic_DNA"/>
</dbReference>
<dbReference type="EC" id="4.4.1.13" evidence="2"/>
<dbReference type="NCBIfam" id="TIGR04350">
    <property type="entry name" value="C_S_lyase_PatB"/>
    <property type="match status" value="1"/>
</dbReference>
<dbReference type="Pfam" id="PF00155">
    <property type="entry name" value="Aminotran_1_2"/>
    <property type="match status" value="1"/>
</dbReference>
<dbReference type="RefSeq" id="WP_041090983.1">
    <property type="nucleotide sequence ID" value="NZ_JXRP01000022.1"/>
</dbReference>
<feature type="domain" description="Aminotransferase class I/classII large" evidence="6">
    <location>
        <begin position="37"/>
        <end position="380"/>
    </location>
</feature>
<dbReference type="PANTHER" id="PTHR43525">
    <property type="entry name" value="PROTEIN MALY"/>
    <property type="match status" value="1"/>
</dbReference>
<dbReference type="Proteomes" id="UP000031938">
    <property type="component" value="Unassembled WGS sequence"/>
</dbReference>
<evidence type="ECO:0000256" key="1">
    <source>
        <dbReference type="ARBA" id="ARBA00001933"/>
    </source>
</evidence>
<reference evidence="7 8" key="1">
    <citation type="submission" date="2015-01" db="EMBL/GenBank/DDBJ databases">
        <title>Genome sequencing of Jeotgalibacillus soli.</title>
        <authorList>
            <person name="Goh K.M."/>
            <person name="Chan K.-G."/>
            <person name="Yaakop A.S."/>
            <person name="Ee R."/>
            <person name="Gan H.M."/>
            <person name="Chan C.S."/>
        </authorList>
    </citation>
    <scope>NUCLEOTIDE SEQUENCE [LARGE SCALE GENOMIC DNA]</scope>
    <source>
        <strain evidence="7 8">P9</strain>
    </source>
</reference>
<dbReference type="Gene3D" id="3.90.1150.10">
    <property type="entry name" value="Aspartate Aminotransferase, domain 1"/>
    <property type="match status" value="1"/>
</dbReference>
<dbReference type="InterPro" id="IPR027619">
    <property type="entry name" value="C-S_lyase_PatB-like"/>
</dbReference>
<dbReference type="PANTHER" id="PTHR43525:SF1">
    <property type="entry name" value="PROTEIN MALY"/>
    <property type="match status" value="1"/>
</dbReference>
<sequence length="386" mass="43715">MEQFDQVINRKGTHSVKWDMTNTVFGEDDLLPMWVADMDFPPPGAVMEALEERLRHPPFGYTYVPDSTGEAIKQWMDKRHGWSIHLPWLLYSTGVVPSIATVIQALTDEGDQILTFSPVYTPFFDMIKKNNRTLTTSLLLEMDGRHQIDWAHLEESLANGVKMLLLCSPHNPSGRVWTKEELYRLNKLCKEHSVILVSDEIHSDLIFKTAKHVPTALAAENEVDHTITLIAPSKTFNLAGLQASSMIIPNKELRQKIQDAQGKQGFFTLNTFGIKAMEAAYLDGEAWLESLIDYLEENVRLVRKTIKEIPGVTLMEPEGTYLLWIDYRNTGKSDDEVKELLLKKAKLALEPGDKYGEGGSGFTRMNIACSRQTLVEGLKRFKIAFS</sequence>
<name>A0A0C2VF13_9BACL</name>
<evidence type="ECO:0000256" key="5">
    <source>
        <dbReference type="ARBA" id="ARBA00037974"/>
    </source>
</evidence>
<dbReference type="AlphaFoldDB" id="A0A0C2VF13"/>
<dbReference type="InterPro" id="IPR015422">
    <property type="entry name" value="PyrdxlP-dep_Trfase_small"/>
</dbReference>
<dbReference type="CDD" id="cd00609">
    <property type="entry name" value="AAT_like"/>
    <property type="match status" value="1"/>
</dbReference>
<comment type="caution">
    <text evidence="7">The sequence shown here is derived from an EMBL/GenBank/DDBJ whole genome shotgun (WGS) entry which is preliminary data.</text>
</comment>
<dbReference type="InterPro" id="IPR004839">
    <property type="entry name" value="Aminotransferase_I/II_large"/>
</dbReference>
<dbReference type="GO" id="GO:0047804">
    <property type="term" value="F:cysteine-S-conjugate beta-lyase activity"/>
    <property type="evidence" value="ECO:0007669"/>
    <property type="project" value="UniProtKB-EC"/>
</dbReference>
<protein>
    <recommendedName>
        <fullName evidence="2">cysteine-S-conjugate beta-lyase</fullName>
        <ecNumber evidence="2">4.4.1.13</ecNumber>
    </recommendedName>
</protein>
<evidence type="ECO:0000256" key="2">
    <source>
        <dbReference type="ARBA" id="ARBA00012224"/>
    </source>
</evidence>
<dbReference type="OrthoDB" id="9802872at2"/>
<evidence type="ECO:0000256" key="3">
    <source>
        <dbReference type="ARBA" id="ARBA00022898"/>
    </source>
</evidence>
<gene>
    <name evidence="7" type="ORF">KP78_38110</name>
</gene>
<evidence type="ECO:0000259" key="6">
    <source>
        <dbReference type="Pfam" id="PF00155"/>
    </source>
</evidence>
<evidence type="ECO:0000313" key="7">
    <source>
        <dbReference type="EMBL" id="KIL42588.1"/>
    </source>
</evidence>
<comment type="similarity">
    <text evidence="5">Belongs to the class-II pyridoxal-phosphate-dependent aminotransferase family. MalY/PatB cystathionine beta-lyase subfamily.</text>
</comment>
<keyword evidence="4 7" id="KW-0456">Lyase</keyword>
<dbReference type="Gene3D" id="3.40.640.10">
    <property type="entry name" value="Type I PLP-dependent aspartate aminotransferase-like (Major domain)"/>
    <property type="match status" value="1"/>
</dbReference>
<keyword evidence="3" id="KW-0663">Pyridoxal phosphate</keyword>
<dbReference type="InterPro" id="IPR051798">
    <property type="entry name" value="Class-II_PLP-Dep_Aminotrans"/>
</dbReference>
<dbReference type="InterPro" id="IPR015424">
    <property type="entry name" value="PyrdxlP-dep_Trfase"/>
</dbReference>
<comment type="cofactor">
    <cofactor evidence="1">
        <name>pyridoxal 5'-phosphate</name>
        <dbReference type="ChEBI" id="CHEBI:597326"/>
    </cofactor>
</comment>
<dbReference type="SUPFAM" id="SSF53383">
    <property type="entry name" value="PLP-dependent transferases"/>
    <property type="match status" value="1"/>
</dbReference>
<organism evidence="7 8">
    <name type="scientific">Jeotgalibacillus soli</name>
    <dbReference type="NCBI Taxonomy" id="889306"/>
    <lineage>
        <taxon>Bacteria</taxon>
        <taxon>Bacillati</taxon>
        <taxon>Bacillota</taxon>
        <taxon>Bacilli</taxon>
        <taxon>Bacillales</taxon>
        <taxon>Caryophanaceae</taxon>
        <taxon>Jeotgalibacillus</taxon>
    </lineage>
</organism>
<dbReference type="InterPro" id="IPR015421">
    <property type="entry name" value="PyrdxlP-dep_Trfase_major"/>
</dbReference>
<keyword evidence="8" id="KW-1185">Reference proteome</keyword>
<evidence type="ECO:0000313" key="8">
    <source>
        <dbReference type="Proteomes" id="UP000031938"/>
    </source>
</evidence>
<dbReference type="GO" id="GO:0030170">
    <property type="term" value="F:pyridoxal phosphate binding"/>
    <property type="evidence" value="ECO:0007669"/>
    <property type="project" value="InterPro"/>
</dbReference>
<evidence type="ECO:0000256" key="4">
    <source>
        <dbReference type="ARBA" id="ARBA00023239"/>
    </source>
</evidence>
<dbReference type="STRING" id="889306.KP78_38110"/>